<dbReference type="Pfam" id="PF18919">
    <property type="entry name" value="DUF5670"/>
    <property type="match status" value="1"/>
</dbReference>
<dbReference type="EMBL" id="JH109152">
    <property type="protein sequence ID" value="EGW21801.1"/>
    <property type="molecule type" value="Genomic_DNA"/>
</dbReference>
<feature type="transmembrane region" description="Helical" evidence="1">
    <location>
        <begin position="26"/>
        <end position="43"/>
    </location>
</feature>
<keyword evidence="1" id="KW-1133">Transmembrane helix</keyword>
<evidence type="ECO:0008006" key="4">
    <source>
        <dbReference type="Google" id="ProtNLM"/>
    </source>
</evidence>
<reference evidence="2 3" key="1">
    <citation type="submission" date="2011-06" db="EMBL/GenBank/DDBJ databases">
        <title>Genomic sequence of Methylobacter tundripaludum SV96.</title>
        <authorList>
            <consortium name="US DOE Joint Genome Institute"/>
            <person name="Lucas S."/>
            <person name="Han J."/>
            <person name="Lapidus A."/>
            <person name="Cheng J.-F."/>
            <person name="Goodwin L."/>
            <person name="Pitluck S."/>
            <person name="Held B."/>
            <person name="Detter J.C."/>
            <person name="Han C."/>
            <person name="Tapia R."/>
            <person name="Land M."/>
            <person name="Hauser L."/>
            <person name="Kyrpides N."/>
            <person name="Ivanova N."/>
            <person name="Ovchinnikova G."/>
            <person name="Pagani I."/>
            <person name="Klotz M.G."/>
            <person name="Dispirito A.A."/>
            <person name="Murrell J.C."/>
            <person name="Dunfield P."/>
            <person name="Kalyuzhnaya M.G."/>
            <person name="Svenning M."/>
            <person name="Trotsenko Y.A."/>
            <person name="Stein L.Y."/>
            <person name="Woyke T."/>
        </authorList>
    </citation>
    <scope>NUCLEOTIDE SEQUENCE [LARGE SCALE GENOMIC DNA]</scope>
    <source>
        <strain evidence="3">ATCC BAA-1195 / DSM 17260 / SV96</strain>
    </source>
</reference>
<dbReference type="STRING" id="697282.Mettu_0585"/>
<dbReference type="AlphaFoldDB" id="G3IVR4"/>
<keyword evidence="3" id="KW-1185">Reference proteome</keyword>
<evidence type="ECO:0000256" key="1">
    <source>
        <dbReference type="SAM" id="Phobius"/>
    </source>
</evidence>
<accession>G3IVR4</accession>
<name>G3IVR4_METTV</name>
<dbReference type="NCBIfam" id="NF033488">
    <property type="entry name" value="lmo0937_fam_TM"/>
    <property type="match status" value="1"/>
</dbReference>
<dbReference type="HOGENOM" id="CLU_199613_1_3_6"/>
<keyword evidence="1" id="KW-0472">Membrane</keyword>
<sequence length="48" mass="5378" precursor="true">MLETLAILLVILWIFGLVSSYTMGGFIHILLVIAIIVIVLRVIQGRRV</sequence>
<protein>
    <recommendedName>
        <fullName evidence="4">Lmo0937 family membrane protein</fullName>
    </recommendedName>
</protein>
<dbReference type="RefSeq" id="WP_006889776.1">
    <property type="nucleotide sequence ID" value="NZ_JH109152.1"/>
</dbReference>
<proteinExistence type="predicted"/>
<organism evidence="2 3">
    <name type="scientific">Methylobacter tundripaludum (strain ATCC BAA-1195 / DSM 17260 / SV96)</name>
    <dbReference type="NCBI Taxonomy" id="697282"/>
    <lineage>
        <taxon>Bacteria</taxon>
        <taxon>Pseudomonadati</taxon>
        <taxon>Pseudomonadota</taxon>
        <taxon>Gammaproteobacteria</taxon>
        <taxon>Methylococcales</taxon>
        <taxon>Methylococcaceae</taxon>
        <taxon>Methylobacter</taxon>
    </lineage>
</organism>
<keyword evidence="1" id="KW-0812">Transmembrane</keyword>
<evidence type="ECO:0000313" key="3">
    <source>
        <dbReference type="Proteomes" id="UP000004664"/>
    </source>
</evidence>
<evidence type="ECO:0000313" key="2">
    <source>
        <dbReference type="EMBL" id="EGW21801.1"/>
    </source>
</evidence>
<dbReference type="eggNOG" id="ENOG50339RM">
    <property type="taxonomic scope" value="Bacteria"/>
</dbReference>
<gene>
    <name evidence="2" type="ORF">Mettu_0585</name>
</gene>
<dbReference type="InterPro" id="IPR043727">
    <property type="entry name" value="Lmo0937-like"/>
</dbReference>
<dbReference type="Proteomes" id="UP000004664">
    <property type="component" value="Unassembled WGS sequence"/>
</dbReference>